<dbReference type="Gene3D" id="1.10.10.970">
    <property type="entry name" value="RNA 2'-phosphotransferase, Tpt1/KptA family, N-terminal domain"/>
    <property type="match status" value="1"/>
</dbReference>
<evidence type="ECO:0000313" key="7">
    <source>
        <dbReference type="Proteomes" id="UP001239782"/>
    </source>
</evidence>
<evidence type="ECO:0000313" key="6">
    <source>
        <dbReference type="EMBL" id="WMS85911.1"/>
    </source>
</evidence>
<dbReference type="Proteomes" id="UP001239782">
    <property type="component" value="Chromosome"/>
</dbReference>
<dbReference type="EMBL" id="CP133548">
    <property type="protein sequence ID" value="WMS85911.1"/>
    <property type="molecule type" value="Genomic_DNA"/>
</dbReference>
<dbReference type="GO" id="GO:0000215">
    <property type="term" value="F:tRNA 2'-phosphotransferase activity"/>
    <property type="evidence" value="ECO:0007669"/>
    <property type="project" value="TreeGrafter"/>
</dbReference>
<dbReference type="GO" id="GO:0003950">
    <property type="term" value="F:NAD+ poly-ADP-ribosyltransferase activity"/>
    <property type="evidence" value="ECO:0007669"/>
    <property type="project" value="InterPro"/>
</dbReference>
<proteinExistence type="inferred from homology"/>
<evidence type="ECO:0000256" key="1">
    <source>
        <dbReference type="ARBA" id="ARBA00009836"/>
    </source>
</evidence>
<dbReference type="AlphaFoldDB" id="A0AA51RQT8"/>
<dbReference type="PANTHER" id="PTHR12684">
    <property type="entry name" value="PUTATIVE PHOSPHOTRANSFERASE"/>
    <property type="match status" value="1"/>
</dbReference>
<organism evidence="6 7">
    <name type="scientific">Pleionea litopenaei</name>
    <dbReference type="NCBI Taxonomy" id="3070815"/>
    <lineage>
        <taxon>Bacteria</taxon>
        <taxon>Pseudomonadati</taxon>
        <taxon>Pseudomonadota</taxon>
        <taxon>Gammaproteobacteria</taxon>
        <taxon>Oceanospirillales</taxon>
        <taxon>Pleioneaceae</taxon>
        <taxon>Pleionea</taxon>
    </lineage>
</organism>
<dbReference type="InterPro" id="IPR002745">
    <property type="entry name" value="Ptrans_KptA/Tpt1"/>
</dbReference>
<dbReference type="InterPro" id="IPR022928">
    <property type="entry name" value="RNA_2'-PTrans_KptA"/>
</dbReference>
<dbReference type="GO" id="GO:0006388">
    <property type="term" value="P:tRNA splicing, via endonucleolytic cleavage and ligation"/>
    <property type="evidence" value="ECO:0007669"/>
    <property type="project" value="UniProtKB-UniRule"/>
</dbReference>
<comment type="similarity">
    <text evidence="1 5">Belongs to the KptA/TPT1 family.</text>
</comment>
<keyword evidence="3 5" id="KW-0520">NAD</keyword>
<evidence type="ECO:0000256" key="5">
    <source>
        <dbReference type="HAMAP-Rule" id="MF_00299"/>
    </source>
</evidence>
<sequence>MKKTNIVKRSKFLSLVLRHQPQKIGLTLDESGWADVSELLTKMNDHGMALTLEELDIVVNDNDKQRFKYSDDRKKIRASQGHSLKVNLALASTQPPAILFHGTAKKNLDAIFRQGLLKRDRHHVHLTENTSTALKVGERYGDPILLKIDALAMYGDGFLFYCSDNHVWLTDTVPPQYIYIYEN</sequence>
<dbReference type="Pfam" id="PF01885">
    <property type="entry name" value="PTS_2-RNA"/>
    <property type="match status" value="1"/>
</dbReference>
<accession>A0AA51RQT8</accession>
<comment type="function">
    <text evidence="4 5">Removes the 2'-phosphate from RNA via an intermediate in which the phosphate is ADP-ribosylated by NAD followed by a presumed transesterification to release the RNA and generate ADP-ribose 1''-2''-cyclic phosphate (APPR&gt;P). May function as an ADP-ribosylase.</text>
</comment>
<dbReference type="NCBIfam" id="NF002014">
    <property type="entry name" value="PRK00819.1-4"/>
    <property type="match status" value="1"/>
</dbReference>
<evidence type="ECO:0000256" key="3">
    <source>
        <dbReference type="ARBA" id="ARBA00023027"/>
    </source>
</evidence>
<dbReference type="InterPro" id="IPR042081">
    <property type="entry name" value="RNA_2'-PTrans_C"/>
</dbReference>
<dbReference type="SUPFAM" id="SSF56399">
    <property type="entry name" value="ADP-ribosylation"/>
    <property type="match status" value="1"/>
</dbReference>
<protein>
    <recommendedName>
        <fullName evidence="5">Probable RNA 2'-phosphotransferase</fullName>
        <ecNumber evidence="5">2.7.1.-</ecNumber>
    </recommendedName>
</protein>
<dbReference type="Gene3D" id="3.20.170.30">
    <property type="match status" value="1"/>
</dbReference>
<dbReference type="EC" id="2.7.1.-" evidence="5"/>
<dbReference type="InterPro" id="IPR042080">
    <property type="entry name" value="RNA_2'-PTrans_N"/>
</dbReference>
<evidence type="ECO:0000256" key="2">
    <source>
        <dbReference type="ARBA" id="ARBA00022679"/>
    </source>
</evidence>
<gene>
    <name evidence="5" type="primary">kptA</name>
    <name evidence="6" type="ORF">Q9312_11850</name>
</gene>
<keyword evidence="2 5" id="KW-0808">Transferase</keyword>
<dbReference type="PANTHER" id="PTHR12684:SF2">
    <property type="entry name" value="TRNA 2'-PHOSPHOTRANSFERASE 1"/>
    <property type="match status" value="1"/>
</dbReference>
<keyword evidence="7" id="KW-1185">Reference proteome</keyword>
<name>A0AA51RQT8_9GAMM</name>
<evidence type="ECO:0000256" key="4">
    <source>
        <dbReference type="ARBA" id="ARBA00025212"/>
    </source>
</evidence>
<dbReference type="HAMAP" id="MF_00299">
    <property type="entry name" value="KptA"/>
    <property type="match status" value="1"/>
</dbReference>
<reference evidence="6 7" key="1">
    <citation type="submission" date="2023-08" db="EMBL/GenBank/DDBJ databases">
        <title>Pleionea litopenaei sp. nov., isolated from stomach of juvenile Litopenaeus vannamei.</title>
        <authorList>
            <person name="Rho A.M."/>
            <person name="Hwang C.Y."/>
        </authorList>
    </citation>
    <scope>NUCLEOTIDE SEQUENCE [LARGE SCALE GENOMIC DNA]</scope>
    <source>
        <strain evidence="6 7">HL-JVS1</strain>
    </source>
</reference>
<dbReference type="KEGG" id="plei:Q9312_11850"/>
<dbReference type="RefSeq" id="WP_309201063.1">
    <property type="nucleotide sequence ID" value="NZ_CP133548.1"/>
</dbReference>